<keyword evidence="4 7" id="KW-0812">Transmembrane</keyword>
<dbReference type="GO" id="GO:0005886">
    <property type="term" value="C:plasma membrane"/>
    <property type="evidence" value="ECO:0007669"/>
    <property type="project" value="UniProtKB-SubCell"/>
</dbReference>
<dbReference type="PANTHER" id="PTHR30558:SF3">
    <property type="entry name" value="BIOPOLYMER TRANSPORT PROTEIN EXBD-RELATED"/>
    <property type="match status" value="1"/>
</dbReference>
<keyword evidence="7" id="KW-0653">Protein transport</keyword>
<evidence type="ECO:0000313" key="9">
    <source>
        <dbReference type="Proteomes" id="UP000613255"/>
    </source>
</evidence>
<organism evidence="8 9">
    <name type="scientific">Pontibaca salina</name>
    <dbReference type="NCBI Taxonomy" id="2795731"/>
    <lineage>
        <taxon>Bacteria</taxon>
        <taxon>Pseudomonadati</taxon>
        <taxon>Pseudomonadota</taxon>
        <taxon>Alphaproteobacteria</taxon>
        <taxon>Rhodobacterales</taxon>
        <taxon>Roseobacteraceae</taxon>
        <taxon>Pontibaca</taxon>
    </lineage>
</organism>
<dbReference type="AlphaFoldDB" id="A0A934LZH3"/>
<accession>A0A934LZH3</accession>
<dbReference type="PANTHER" id="PTHR30558">
    <property type="entry name" value="EXBD MEMBRANE COMPONENT OF PMF-DRIVEN MACROMOLECULE IMPORT SYSTEM"/>
    <property type="match status" value="1"/>
</dbReference>
<keyword evidence="5" id="KW-1133">Transmembrane helix</keyword>
<dbReference type="Proteomes" id="UP000613255">
    <property type="component" value="Unassembled WGS sequence"/>
</dbReference>
<evidence type="ECO:0000256" key="6">
    <source>
        <dbReference type="ARBA" id="ARBA00023136"/>
    </source>
</evidence>
<dbReference type="InterPro" id="IPR003400">
    <property type="entry name" value="ExbD"/>
</dbReference>
<name>A0A934LZH3_9RHOB</name>
<proteinExistence type="inferred from homology"/>
<evidence type="ECO:0000256" key="3">
    <source>
        <dbReference type="ARBA" id="ARBA00022475"/>
    </source>
</evidence>
<evidence type="ECO:0000256" key="7">
    <source>
        <dbReference type="RuleBase" id="RU003879"/>
    </source>
</evidence>
<evidence type="ECO:0000256" key="5">
    <source>
        <dbReference type="ARBA" id="ARBA00022989"/>
    </source>
</evidence>
<keyword evidence="6" id="KW-0472">Membrane</keyword>
<keyword evidence="3" id="KW-1003">Cell membrane</keyword>
<protein>
    <submittedName>
        <fullName evidence="8">Biopolymer transporter ExbD</fullName>
    </submittedName>
</protein>
<reference evidence="8" key="1">
    <citation type="submission" date="2020-12" db="EMBL/GenBank/DDBJ databases">
        <title>Pontibaca salina gen. nov., sp. nov., isolated from marine sediment.</title>
        <authorList>
            <person name="Bo J."/>
            <person name="Wang S."/>
            <person name="Song X."/>
            <person name="Du Z."/>
        </authorList>
    </citation>
    <scope>NUCLEOTIDE SEQUENCE</scope>
    <source>
        <strain evidence="8">S1109L</strain>
    </source>
</reference>
<keyword evidence="7" id="KW-0813">Transport</keyword>
<dbReference type="Pfam" id="PF02472">
    <property type="entry name" value="ExbD"/>
    <property type="match status" value="1"/>
</dbReference>
<dbReference type="GO" id="GO:0015031">
    <property type="term" value="P:protein transport"/>
    <property type="evidence" value="ECO:0007669"/>
    <property type="project" value="UniProtKB-KW"/>
</dbReference>
<evidence type="ECO:0000256" key="2">
    <source>
        <dbReference type="ARBA" id="ARBA00005811"/>
    </source>
</evidence>
<evidence type="ECO:0000256" key="4">
    <source>
        <dbReference type="ARBA" id="ARBA00022692"/>
    </source>
</evidence>
<dbReference type="RefSeq" id="WP_198686936.1">
    <property type="nucleotide sequence ID" value="NZ_JAEIJD010000016.1"/>
</dbReference>
<keyword evidence="9" id="KW-1185">Reference proteome</keyword>
<dbReference type="GO" id="GO:0022857">
    <property type="term" value="F:transmembrane transporter activity"/>
    <property type="evidence" value="ECO:0007669"/>
    <property type="project" value="InterPro"/>
</dbReference>
<gene>
    <name evidence="8" type="ORF">JAO82_13595</name>
</gene>
<comment type="similarity">
    <text evidence="2 7">Belongs to the ExbD/TolR family.</text>
</comment>
<comment type="caution">
    <text evidence="8">The sequence shown here is derived from an EMBL/GenBank/DDBJ whole genome shotgun (WGS) entry which is preliminary data.</text>
</comment>
<comment type="subcellular location">
    <subcellularLocation>
        <location evidence="1">Cell membrane</location>
        <topology evidence="1">Single-pass membrane protein</topology>
    </subcellularLocation>
    <subcellularLocation>
        <location evidence="7">Cell membrane</location>
        <topology evidence="7">Single-pass type II membrane protein</topology>
    </subcellularLocation>
</comment>
<evidence type="ECO:0000256" key="1">
    <source>
        <dbReference type="ARBA" id="ARBA00004162"/>
    </source>
</evidence>
<sequence>MTSLIDVIFLLLLFFMLTSTFSRYGEIELSGAARGGANAQIAPLFLSVNETTLRLNGEAVALDSLSAILAERAETRLLVSLTDEVLSQRLVDVLAVLRGVDGLAVTVLQ</sequence>
<dbReference type="EMBL" id="JAEIJD010000016">
    <property type="protein sequence ID" value="MBI6630912.1"/>
    <property type="molecule type" value="Genomic_DNA"/>
</dbReference>
<evidence type="ECO:0000313" key="8">
    <source>
        <dbReference type="EMBL" id="MBI6630912.1"/>
    </source>
</evidence>